<dbReference type="Proteomes" id="UP001165121">
    <property type="component" value="Unassembled WGS sequence"/>
</dbReference>
<dbReference type="Gene3D" id="1.20.58.120">
    <property type="entry name" value="BAG domain"/>
    <property type="match status" value="1"/>
</dbReference>
<protein>
    <submittedName>
        <fullName evidence="2">Unnamed protein product</fullName>
    </submittedName>
</protein>
<dbReference type="AlphaFoldDB" id="A0A9W7D5K3"/>
<evidence type="ECO:0000313" key="3">
    <source>
        <dbReference type="Proteomes" id="UP001165121"/>
    </source>
</evidence>
<sequence>MELDGVLSHGDADVKRARKALVVSVQQLLSEADVLQKRSAKLKRFGEAALAAFASTTPAPSTPSDSGFESDDMHVKALFDDESEEEDSASDVSDKEEEEEEEQDNNDEDEVMEDAADLGEGESMEPEAEAEADAEAEEPKTKAEADAAQEDDGEEQGQKVAPQQTQSPRLQPATTAQPLELDVNSLPVWRPYYQLQRRHDGIYLIAKLNHVDPRNVRVQWNEHSGVLRVSGFRLPTQKDLVMSRLSGAPTFGRFEITEQFPRHMLDMESATQQIFQDDTLQIRMPFYVVRRPM</sequence>
<evidence type="ECO:0000313" key="2">
    <source>
        <dbReference type="EMBL" id="GMF58793.1"/>
    </source>
</evidence>
<gene>
    <name evidence="2" type="ORF">Pfra01_002534000</name>
</gene>
<dbReference type="GO" id="GO:0051087">
    <property type="term" value="F:protein-folding chaperone binding"/>
    <property type="evidence" value="ECO:0007669"/>
    <property type="project" value="InterPro"/>
</dbReference>
<feature type="compositionally biased region" description="Acidic residues" evidence="1">
    <location>
        <begin position="80"/>
        <end position="136"/>
    </location>
</feature>
<dbReference type="InterPro" id="IPR036533">
    <property type="entry name" value="BAG_dom_sf"/>
</dbReference>
<keyword evidence="3" id="KW-1185">Reference proteome</keyword>
<comment type="caution">
    <text evidence="2">The sequence shown here is derived from an EMBL/GenBank/DDBJ whole genome shotgun (WGS) entry which is preliminary data.</text>
</comment>
<dbReference type="OrthoDB" id="333905at2759"/>
<evidence type="ECO:0000256" key="1">
    <source>
        <dbReference type="SAM" id="MobiDB-lite"/>
    </source>
</evidence>
<organism evidence="2 3">
    <name type="scientific">Phytophthora fragariaefolia</name>
    <dbReference type="NCBI Taxonomy" id="1490495"/>
    <lineage>
        <taxon>Eukaryota</taxon>
        <taxon>Sar</taxon>
        <taxon>Stramenopiles</taxon>
        <taxon>Oomycota</taxon>
        <taxon>Peronosporomycetes</taxon>
        <taxon>Peronosporales</taxon>
        <taxon>Peronosporaceae</taxon>
        <taxon>Phytophthora</taxon>
    </lineage>
</organism>
<feature type="region of interest" description="Disordered" evidence="1">
    <location>
        <begin position="52"/>
        <end position="178"/>
    </location>
</feature>
<dbReference type="EMBL" id="BSXT01004737">
    <property type="protein sequence ID" value="GMF58793.1"/>
    <property type="molecule type" value="Genomic_DNA"/>
</dbReference>
<name>A0A9W7D5K3_9STRA</name>
<dbReference type="SUPFAM" id="SSF63491">
    <property type="entry name" value="BAG domain"/>
    <property type="match status" value="1"/>
</dbReference>
<accession>A0A9W7D5K3</accession>
<feature type="compositionally biased region" description="Polar residues" evidence="1">
    <location>
        <begin position="161"/>
        <end position="177"/>
    </location>
</feature>
<feature type="compositionally biased region" description="Low complexity" evidence="1">
    <location>
        <begin position="52"/>
        <end position="64"/>
    </location>
</feature>
<proteinExistence type="predicted"/>
<reference evidence="2" key="1">
    <citation type="submission" date="2023-04" db="EMBL/GenBank/DDBJ databases">
        <title>Phytophthora fragariaefolia NBRC 109709.</title>
        <authorList>
            <person name="Ichikawa N."/>
            <person name="Sato H."/>
            <person name="Tonouchi N."/>
        </authorList>
    </citation>
    <scope>NUCLEOTIDE SEQUENCE</scope>
    <source>
        <strain evidence="2">NBRC 109709</strain>
    </source>
</reference>